<evidence type="ECO:0000313" key="5">
    <source>
        <dbReference type="Proteomes" id="UP000515909"/>
    </source>
</evidence>
<dbReference type="Proteomes" id="UP000469440">
    <property type="component" value="Unassembled WGS sequence"/>
</dbReference>
<keyword evidence="1" id="KW-0472">Membrane</keyword>
<sequence>MWDRSILKSNAKVALRGRYWTAFLVTFLFLLLTGGFQLADPGFWRGFGIFPWFSAETRAKGSFIWSFHFGWLGILYAIFVVQPLVIGVSRYFVRNHFESAEVETAFSGFRWNYMNGVSAMFLTELIICLWTLLLIIPGIVKGLEYSMVPFLLSDNPSLPGERARQISREMTDGQKGAIFVFDLSFLGWFLLGALCFGVGMLFVLPYYSAAQAELYLFLRDRALRMGFVRPEELCLGRSGPQS</sequence>
<protein>
    <submittedName>
        <fullName evidence="3">DUF975 family protein</fullName>
    </submittedName>
</protein>
<keyword evidence="1" id="KW-0812">Transmembrane</keyword>
<proteinExistence type="predicted"/>
<name>A0A6N8HYV2_9FIRM</name>
<dbReference type="Proteomes" id="UP000515909">
    <property type="component" value="Chromosome"/>
</dbReference>
<accession>A0A6N8HYV2</accession>
<dbReference type="EMBL" id="VWXL01000052">
    <property type="protein sequence ID" value="MVB10942.1"/>
    <property type="molecule type" value="Genomic_DNA"/>
</dbReference>
<reference evidence="3 5" key="2">
    <citation type="submission" date="2020-08" db="EMBL/GenBank/DDBJ databases">
        <title>The isolate Caproiciproducens sp. 7D4C2 produces n-caproate at mildly acidic conditions from hexoses: genome and rBOX comparison with related strains and chain-elongating bacteria.</title>
        <authorList>
            <person name="Esquivel-Elizondo S."/>
            <person name="Bagci C."/>
            <person name="Temovska M."/>
            <person name="Jeon B.S."/>
            <person name="Bessarab I."/>
            <person name="Williams R.B.H."/>
            <person name="Huson D.H."/>
            <person name="Angenent L.T."/>
        </authorList>
    </citation>
    <scope>NUCLEOTIDE SEQUENCE [LARGE SCALE GENOMIC DNA]</scope>
    <source>
        <strain evidence="3 5">7D4C2</strain>
    </source>
</reference>
<feature type="transmembrane region" description="Helical" evidence="1">
    <location>
        <begin position="119"/>
        <end position="140"/>
    </location>
</feature>
<dbReference type="AlphaFoldDB" id="A0A6N8HYV2"/>
<dbReference type="EMBL" id="CP060286">
    <property type="protein sequence ID" value="QNK39440.1"/>
    <property type="molecule type" value="Genomic_DNA"/>
</dbReference>
<dbReference type="InterPro" id="IPR010380">
    <property type="entry name" value="DUF975"/>
</dbReference>
<feature type="transmembrane region" description="Helical" evidence="1">
    <location>
        <begin position="63"/>
        <end position="86"/>
    </location>
</feature>
<dbReference type="PANTHER" id="PTHR40076:SF1">
    <property type="entry name" value="MEMBRANE PROTEIN"/>
    <property type="match status" value="1"/>
</dbReference>
<organism evidence="2 4">
    <name type="scientific">Caproicibacter fermentans</name>
    <dbReference type="NCBI Taxonomy" id="2576756"/>
    <lineage>
        <taxon>Bacteria</taxon>
        <taxon>Bacillati</taxon>
        <taxon>Bacillota</taxon>
        <taxon>Clostridia</taxon>
        <taxon>Eubacteriales</taxon>
        <taxon>Acutalibacteraceae</taxon>
        <taxon>Caproicibacter</taxon>
    </lineage>
</organism>
<reference evidence="2 4" key="1">
    <citation type="submission" date="2019-09" db="EMBL/GenBank/DDBJ databases">
        <title>Genome sequence of Clostridium sp. EA1.</title>
        <authorList>
            <person name="Poehlein A."/>
            <person name="Bengelsdorf F.R."/>
            <person name="Daniel R."/>
        </authorList>
    </citation>
    <scope>NUCLEOTIDE SEQUENCE [LARGE SCALE GENOMIC DNA]</scope>
    <source>
        <strain evidence="2 4">EA1</strain>
    </source>
</reference>
<keyword evidence="1" id="KW-1133">Transmembrane helix</keyword>
<accession>A0A7G8T749</accession>
<dbReference type="PANTHER" id="PTHR40076">
    <property type="entry name" value="MEMBRANE PROTEIN-RELATED"/>
    <property type="match status" value="1"/>
</dbReference>
<dbReference type="KEGG" id="cfem:HCR03_11845"/>
<dbReference type="Pfam" id="PF06161">
    <property type="entry name" value="DUF975"/>
    <property type="match status" value="1"/>
</dbReference>
<dbReference type="OrthoDB" id="9784844at2"/>
<evidence type="ECO:0000256" key="1">
    <source>
        <dbReference type="SAM" id="Phobius"/>
    </source>
</evidence>
<dbReference type="RefSeq" id="WP_066645562.1">
    <property type="nucleotide sequence ID" value="NZ_CP060286.1"/>
</dbReference>
<feature type="transmembrane region" description="Helical" evidence="1">
    <location>
        <begin position="185"/>
        <end position="207"/>
    </location>
</feature>
<keyword evidence="4" id="KW-1185">Reference proteome</keyword>
<evidence type="ECO:0000313" key="3">
    <source>
        <dbReference type="EMBL" id="QNK39440.1"/>
    </source>
</evidence>
<evidence type="ECO:0000313" key="2">
    <source>
        <dbReference type="EMBL" id="MVB10942.1"/>
    </source>
</evidence>
<evidence type="ECO:0000313" key="4">
    <source>
        <dbReference type="Proteomes" id="UP000469440"/>
    </source>
</evidence>
<gene>
    <name evidence="2" type="ORF">CAFE_16430</name>
    <name evidence="3" type="ORF">HCR03_11845</name>
</gene>